<sequence length="358" mass="40676">MDEDNDKAKRLSSIQDNSGKILGGPKFQNPPPKFVLRPSGFNPFNKSTTDDNSKDDNTWRKRLNPFIPLESEKEAVTLQTSNATFAIKTSRPDVNFIPLTNTSTFGFAQDLQNNVMAGRSSEAGTSKYNTNSRTSKFVFGQNLNETVVKEVSDDIPPFKMRVIENKEDSKVVFGENVQEKIMTEGIFETASTSKESKSLAQSAREYEEAMAANKREYDLVEVKTGEEEERNILSMQCTLFAFENKDWQQRGRGDLRLNEYPLDDLLQYKCRLVVRVAGSKRVLLNTHVSADMTLESPNEKTIQLTARDSNDEFKIFLIKASVADTRQLFVHLKDRLNKKLAQRELKQRIADGLVEDYS</sequence>
<dbReference type="AlphaFoldDB" id="A0A9N9QS40"/>
<dbReference type="SMART" id="SM00160">
    <property type="entry name" value="RanBD"/>
    <property type="match status" value="1"/>
</dbReference>
<dbReference type="CDD" id="cd13180">
    <property type="entry name" value="RanBD_RanBP3"/>
    <property type="match status" value="1"/>
</dbReference>
<comment type="subcellular location">
    <subcellularLocation>
        <location evidence="1">Nucleus</location>
    </subcellularLocation>
</comment>
<organism evidence="5 6">
    <name type="scientific">Ceutorhynchus assimilis</name>
    <name type="common">cabbage seed weevil</name>
    <dbReference type="NCBI Taxonomy" id="467358"/>
    <lineage>
        <taxon>Eukaryota</taxon>
        <taxon>Metazoa</taxon>
        <taxon>Ecdysozoa</taxon>
        <taxon>Arthropoda</taxon>
        <taxon>Hexapoda</taxon>
        <taxon>Insecta</taxon>
        <taxon>Pterygota</taxon>
        <taxon>Neoptera</taxon>
        <taxon>Endopterygota</taxon>
        <taxon>Coleoptera</taxon>
        <taxon>Polyphaga</taxon>
        <taxon>Cucujiformia</taxon>
        <taxon>Curculionidae</taxon>
        <taxon>Ceutorhynchinae</taxon>
        <taxon>Ceutorhynchus</taxon>
    </lineage>
</organism>
<dbReference type="GO" id="GO:0005634">
    <property type="term" value="C:nucleus"/>
    <property type="evidence" value="ECO:0007669"/>
    <property type="project" value="UniProtKB-SubCell"/>
</dbReference>
<dbReference type="Pfam" id="PF00638">
    <property type="entry name" value="Ran_BP1"/>
    <property type="match status" value="1"/>
</dbReference>
<evidence type="ECO:0000256" key="1">
    <source>
        <dbReference type="ARBA" id="ARBA00004123"/>
    </source>
</evidence>
<dbReference type="InterPro" id="IPR045255">
    <property type="entry name" value="RanBP1-like"/>
</dbReference>
<evidence type="ECO:0000256" key="3">
    <source>
        <dbReference type="SAM" id="MobiDB-lite"/>
    </source>
</evidence>
<dbReference type="InterPro" id="IPR011993">
    <property type="entry name" value="PH-like_dom_sf"/>
</dbReference>
<keyword evidence="6" id="KW-1185">Reference proteome</keyword>
<dbReference type="PANTHER" id="PTHR23138:SF142">
    <property type="entry name" value="RAN-BINDING PROTEIN 3B-RELATED"/>
    <property type="match status" value="1"/>
</dbReference>
<name>A0A9N9QS40_9CUCU</name>
<evidence type="ECO:0000259" key="4">
    <source>
        <dbReference type="PROSITE" id="PS50196"/>
    </source>
</evidence>
<dbReference type="EMBL" id="OU892283">
    <property type="protein sequence ID" value="CAG9771592.1"/>
    <property type="molecule type" value="Genomic_DNA"/>
</dbReference>
<dbReference type="Proteomes" id="UP001152799">
    <property type="component" value="Chromosome 7"/>
</dbReference>
<protein>
    <recommendedName>
        <fullName evidence="4">RanBD1 domain-containing protein</fullName>
    </recommendedName>
</protein>
<dbReference type="Gene3D" id="2.30.29.30">
    <property type="entry name" value="Pleckstrin-homology domain (PH domain)/Phosphotyrosine-binding domain (PTB)"/>
    <property type="match status" value="1"/>
</dbReference>
<dbReference type="PANTHER" id="PTHR23138">
    <property type="entry name" value="RAN BINDING PROTEIN"/>
    <property type="match status" value="1"/>
</dbReference>
<feature type="region of interest" description="Disordered" evidence="3">
    <location>
        <begin position="1"/>
        <end position="59"/>
    </location>
</feature>
<dbReference type="OrthoDB" id="10250354at2759"/>
<accession>A0A9N9QS40</accession>
<evidence type="ECO:0000313" key="6">
    <source>
        <dbReference type="Proteomes" id="UP001152799"/>
    </source>
</evidence>
<dbReference type="GO" id="GO:0006611">
    <property type="term" value="P:protein export from nucleus"/>
    <property type="evidence" value="ECO:0007669"/>
    <property type="project" value="TreeGrafter"/>
</dbReference>
<evidence type="ECO:0000256" key="2">
    <source>
        <dbReference type="ARBA" id="ARBA00023242"/>
    </source>
</evidence>
<feature type="domain" description="RanBD1" evidence="4">
    <location>
        <begin position="205"/>
        <end position="295"/>
    </location>
</feature>
<keyword evidence="2" id="KW-0539">Nucleus</keyword>
<feature type="compositionally biased region" description="Basic and acidic residues" evidence="3">
    <location>
        <begin position="48"/>
        <end position="59"/>
    </location>
</feature>
<reference evidence="5" key="1">
    <citation type="submission" date="2022-01" db="EMBL/GenBank/DDBJ databases">
        <authorList>
            <person name="King R."/>
        </authorList>
    </citation>
    <scope>NUCLEOTIDE SEQUENCE</scope>
</reference>
<proteinExistence type="predicted"/>
<dbReference type="SUPFAM" id="SSF50729">
    <property type="entry name" value="PH domain-like"/>
    <property type="match status" value="1"/>
</dbReference>
<dbReference type="PROSITE" id="PS50196">
    <property type="entry name" value="RANBD1"/>
    <property type="match status" value="1"/>
</dbReference>
<evidence type="ECO:0000313" key="5">
    <source>
        <dbReference type="EMBL" id="CAG9771592.1"/>
    </source>
</evidence>
<gene>
    <name evidence="5" type="ORF">CEUTPL_LOCUS12023</name>
</gene>
<dbReference type="InterPro" id="IPR000156">
    <property type="entry name" value="Ran_bind_dom"/>
</dbReference>